<evidence type="ECO:0000256" key="2">
    <source>
        <dbReference type="ARBA" id="ARBA00023125"/>
    </source>
</evidence>
<dbReference type="GO" id="GO:0000981">
    <property type="term" value="F:DNA-binding transcription factor activity, RNA polymerase II-specific"/>
    <property type="evidence" value="ECO:0007669"/>
    <property type="project" value="TreeGrafter"/>
</dbReference>
<organism evidence="7 8">
    <name type="scientific">Scleropages formosus</name>
    <name type="common">Asian bonytongue</name>
    <name type="synonym">Osteoglossum formosum</name>
    <dbReference type="NCBI Taxonomy" id="113540"/>
    <lineage>
        <taxon>Eukaryota</taxon>
        <taxon>Metazoa</taxon>
        <taxon>Chordata</taxon>
        <taxon>Craniata</taxon>
        <taxon>Vertebrata</taxon>
        <taxon>Euteleostomi</taxon>
        <taxon>Actinopterygii</taxon>
        <taxon>Neopterygii</taxon>
        <taxon>Teleostei</taxon>
        <taxon>Osteoglossocephala</taxon>
        <taxon>Osteoglossomorpha</taxon>
        <taxon>Osteoglossiformes</taxon>
        <taxon>Osteoglossidae</taxon>
        <taxon>Scleropages</taxon>
    </lineage>
</organism>
<dbReference type="InterPro" id="IPR011598">
    <property type="entry name" value="bHLH_dom"/>
</dbReference>
<dbReference type="GO" id="GO:0000977">
    <property type="term" value="F:RNA polymerase II transcription regulatory region sequence-specific DNA binding"/>
    <property type="evidence" value="ECO:0007669"/>
    <property type="project" value="TreeGrafter"/>
</dbReference>
<sequence>MSKPSVYAGKKRSRPHLKLKSGPGDGGGEEINSSKRHRDKLNVELEQLAALLPLPPQLSSRLDKLSIMRLTVSYLRIKTYLGAALPSSPQEETP</sequence>
<keyword evidence="3" id="KW-0804">Transcription</keyword>
<dbReference type="PROSITE" id="PS50888">
    <property type="entry name" value="BHLH"/>
    <property type="match status" value="1"/>
</dbReference>
<keyword evidence="4" id="KW-0539">Nucleus</keyword>
<dbReference type="OrthoDB" id="7788762at2759"/>
<keyword evidence="2" id="KW-0238">DNA-binding</keyword>
<proteinExistence type="predicted"/>
<dbReference type="Proteomes" id="UP000694397">
    <property type="component" value="Chromosome 7"/>
</dbReference>
<dbReference type="Gene3D" id="4.10.280.10">
    <property type="entry name" value="Helix-loop-helix DNA-binding domain"/>
    <property type="match status" value="1"/>
</dbReference>
<keyword evidence="8" id="KW-1185">Reference proteome</keyword>
<protein>
    <recommendedName>
        <fullName evidence="6">BHLH domain-containing protein</fullName>
    </recommendedName>
</protein>
<evidence type="ECO:0000256" key="1">
    <source>
        <dbReference type="ARBA" id="ARBA00023015"/>
    </source>
</evidence>
<evidence type="ECO:0000313" key="7">
    <source>
        <dbReference type="Ensembl" id="ENSSFOP00015036916.2"/>
    </source>
</evidence>
<dbReference type="Pfam" id="PF23183">
    <property type="entry name" value="bHLH_NPAS4"/>
    <property type="match status" value="1"/>
</dbReference>
<reference evidence="7" key="2">
    <citation type="submission" date="2025-08" db="UniProtKB">
        <authorList>
            <consortium name="Ensembl"/>
        </authorList>
    </citation>
    <scope>IDENTIFICATION</scope>
</reference>
<dbReference type="InterPro" id="IPR036638">
    <property type="entry name" value="HLH_DNA-bd_sf"/>
</dbReference>
<dbReference type="InterPro" id="IPR056192">
    <property type="entry name" value="bHLH_NPAS4"/>
</dbReference>
<name>A0A8C9SSA7_SCLFO</name>
<dbReference type="AlphaFoldDB" id="A0A8C9SSA7"/>
<evidence type="ECO:0000259" key="6">
    <source>
        <dbReference type="PROSITE" id="PS50888"/>
    </source>
</evidence>
<evidence type="ECO:0000256" key="3">
    <source>
        <dbReference type="ARBA" id="ARBA00023163"/>
    </source>
</evidence>
<dbReference type="SMART" id="SM00353">
    <property type="entry name" value="HLH"/>
    <property type="match status" value="1"/>
</dbReference>
<feature type="region of interest" description="Disordered" evidence="5">
    <location>
        <begin position="1"/>
        <end position="38"/>
    </location>
</feature>
<evidence type="ECO:0000256" key="4">
    <source>
        <dbReference type="ARBA" id="ARBA00023242"/>
    </source>
</evidence>
<dbReference type="GeneTree" id="ENSGT00940000154486"/>
<dbReference type="SUPFAM" id="SSF47459">
    <property type="entry name" value="HLH, helix-loop-helix DNA-binding domain"/>
    <property type="match status" value="1"/>
</dbReference>
<dbReference type="GO" id="GO:0046983">
    <property type="term" value="F:protein dimerization activity"/>
    <property type="evidence" value="ECO:0007669"/>
    <property type="project" value="InterPro"/>
</dbReference>
<dbReference type="PANTHER" id="PTHR23043">
    <property type="entry name" value="HYPOXIA-INDUCIBLE FACTOR 1 ALPHA"/>
    <property type="match status" value="1"/>
</dbReference>
<dbReference type="PANTHER" id="PTHR23043:SF17">
    <property type="entry name" value="PROTEIN SIMILAR"/>
    <property type="match status" value="1"/>
</dbReference>
<evidence type="ECO:0000256" key="5">
    <source>
        <dbReference type="SAM" id="MobiDB-lite"/>
    </source>
</evidence>
<dbReference type="Ensembl" id="ENSSFOT00015037318.2">
    <property type="protein sequence ID" value="ENSSFOP00015036916.2"/>
    <property type="gene ID" value="ENSSFOG00015023484.2"/>
</dbReference>
<reference evidence="7" key="3">
    <citation type="submission" date="2025-09" db="UniProtKB">
        <authorList>
            <consortium name="Ensembl"/>
        </authorList>
    </citation>
    <scope>IDENTIFICATION</scope>
</reference>
<feature type="domain" description="BHLH" evidence="6">
    <location>
        <begin position="25"/>
        <end position="78"/>
    </location>
</feature>
<accession>A0A8C9SSA7</accession>
<keyword evidence="1" id="KW-0805">Transcription regulation</keyword>
<reference evidence="7 8" key="1">
    <citation type="submission" date="2019-04" db="EMBL/GenBank/DDBJ databases">
        <authorList>
            <consortium name="Wellcome Sanger Institute Data Sharing"/>
        </authorList>
    </citation>
    <scope>NUCLEOTIDE SEQUENCE [LARGE SCALE GENOMIC DNA]</scope>
</reference>
<evidence type="ECO:0000313" key="8">
    <source>
        <dbReference type="Proteomes" id="UP000694397"/>
    </source>
</evidence>
<feature type="compositionally biased region" description="Basic residues" evidence="5">
    <location>
        <begin position="9"/>
        <end position="19"/>
    </location>
</feature>